<dbReference type="EMBL" id="CAJRAF010000001">
    <property type="protein sequence ID" value="CAG4988490.1"/>
    <property type="molecule type" value="Genomic_DNA"/>
</dbReference>
<evidence type="ECO:0008006" key="3">
    <source>
        <dbReference type="Google" id="ProtNLM"/>
    </source>
</evidence>
<evidence type="ECO:0000313" key="1">
    <source>
        <dbReference type="EMBL" id="CAG4988490.1"/>
    </source>
</evidence>
<protein>
    <recommendedName>
        <fullName evidence="3">DUF4369 domain-containing protein</fullName>
    </recommendedName>
</protein>
<evidence type="ECO:0000313" key="2">
    <source>
        <dbReference type="Proteomes" id="UP000680038"/>
    </source>
</evidence>
<reference evidence="1" key="1">
    <citation type="submission" date="2021-04" db="EMBL/GenBank/DDBJ databases">
        <authorList>
            <person name="Rodrigo-Torres L."/>
            <person name="Arahal R. D."/>
            <person name="Lucena T."/>
        </authorList>
    </citation>
    <scope>NUCLEOTIDE SEQUENCE</scope>
    <source>
        <strain evidence="1">CECT 9275</strain>
    </source>
</reference>
<proteinExistence type="predicted"/>
<dbReference type="Proteomes" id="UP000680038">
    <property type="component" value="Unassembled WGS sequence"/>
</dbReference>
<keyword evidence="2" id="KW-1185">Reference proteome</keyword>
<accession>A0A916N3W4</accession>
<comment type="caution">
    <text evidence="1">The sequence shown here is derived from an EMBL/GenBank/DDBJ whole genome shotgun (WGS) entry which is preliminary data.</text>
</comment>
<name>A0A916N3W4_9BACT</name>
<dbReference type="AlphaFoldDB" id="A0A916N3W4"/>
<sequence length="231" mass="26282">MTGIPLKMKKYPVLFLIVLLTAVPAFSQKIKIQISGPGEIKGRKAVLLTREKGFAAMVHSVKLTTGTVELEIGADQVPDLYQLHVSQTHGSLFFFLEPDTKIQLDTTDLSKSVVTHSKSNPAWEAYQNEIQRPYDNLYNAFTAGETRARKQNQTDSLAYWLDRKITEHRNLLKKTGDFILNNPASYVSLYLLKNNWYAFKDKGLFEKLDVSLASHRSYKFLKERGRGVARN</sequence>
<gene>
    <name evidence="1" type="ORF">DYBT9275_00092</name>
</gene>
<organism evidence="1 2">
    <name type="scientific">Dyadobacter helix</name>
    <dbReference type="NCBI Taxonomy" id="2822344"/>
    <lineage>
        <taxon>Bacteria</taxon>
        <taxon>Pseudomonadati</taxon>
        <taxon>Bacteroidota</taxon>
        <taxon>Cytophagia</taxon>
        <taxon>Cytophagales</taxon>
        <taxon>Spirosomataceae</taxon>
        <taxon>Dyadobacter</taxon>
    </lineage>
</organism>